<dbReference type="HOGENOM" id="CLU_646764_0_0_7"/>
<sequence length="424" mass="45330">MRTVRATHNALAVSAANAETAINTEQTLDLSLLCSVDDVISLTPRRENNADELTGKEEPDTVYDLGRTAEGSLSFPKAQPQHFAFLCAYALGVCSTAAAGTGYEHTITPMQNDLDGARSNPSFTCGQKYAGVLKRLFASFFVDTVTAQFAADSWVSINADLKGTGKATDNVIQETVSALDNAESLTLAANGVHGSTAQDRLDNVHQIKVELDSGEWTEVEFSGVSDADPAVITITDPGGAGATVNYKVLYVPTEAAWGAFPSRVSETPLRVAQLAVAIGGAWDGSGFVGGRTLAAEINSIEWSLQNNLAVEFVPGAADAYASRAFREGRSQTLKLDREFREYVVQQYMDSNETFGVHLLCQGAIFDDPHKFQVELIFPRVAVLTAPLNVNGKRMAEAGDLTVLEDDAYGSVIVKVKNLQSGYAA</sequence>
<dbReference type="Proteomes" id="UP000000739">
    <property type="component" value="Chromosome"/>
</dbReference>
<protein>
    <submittedName>
        <fullName evidence="1">Uncharacterized protein</fullName>
    </submittedName>
</protein>
<dbReference type="AlphaFoldDB" id="B8FC32"/>
<gene>
    <name evidence="1" type="ordered locus">Dalk_3549</name>
</gene>
<dbReference type="eggNOG" id="ENOG5033PJZ">
    <property type="taxonomic scope" value="Bacteria"/>
</dbReference>
<evidence type="ECO:0000313" key="2">
    <source>
        <dbReference type="Proteomes" id="UP000000739"/>
    </source>
</evidence>
<proteinExistence type="predicted"/>
<dbReference type="KEGG" id="dal:Dalk_3549"/>
<dbReference type="RefSeq" id="WP_015948294.1">
    <property type="nucleotide sequence ID" value="NC_011768.1"/>
</dbReference>
<organism evidence="1 2">
    <name type="scientific">Desulfatibacillum aliphaticivorans</name>
    <dbReference type="NCBI Taxonomy" id="218208"/>
    <lineage>
        <taxon>Bacteria</taxon>
        <taxon>Pseudomonadati</taxon>
        <taxon>Thermodesulfobacteriota</taxon>
        <taxon>Desulfobacteria</taxon>
        <taxon>Desulfobacterales</taxon>
        <taxon>Desulfatibacillaceae</taxon>
        <taxon>Desulfatibacillum</taxon>
    </lineage>
</organism>
<name>B8FC32_DESAL</name>
<evidence type="ECO:0000313" key="1">
    <source>
        <dbReference type="EMBL" id="ACL05237.1"/>
    </source>
</evidence>
<reference evidence="1 2" key="1">
    <citation type="journal article" date="2012" name="Environ. Microbiol.">
        <title>The genome sequence of Desulfatibacillum alkenivorans AK-01: a blueprint for anaerobic alkane oxidation.</title>
        <authorList>
            <person name="Callaghan A.V."/>
            <person name="Morris B.E."/>
            <person name="Pereira I.A."/>
            <person name="McInerney M.J."/>
            <person name="Austin R.N."/>
            <person name="Groves J.T."/>
            <person name="Kukor J.J."/>
            <person name="Suflita J.M."/>
            <person name="Young L.Y."/>
            <person name="Zylstra G.J."/>
            <person name="Wawrik B."/>
        </authorList>
    </citation>
    <scope>NUCLEOTIDE SEQUENCE [LARGE SCALE GENOMIC DNA]</scope>
    <source>
        <strain evidence="1 2">AK-01</strain>
    </source>
</reference>
<accession>B8FC32</accession>
<dbReference type="EMBL" id="CP001322">
    <property type="protein sequence ID" value="ACL05237.1"/>
    <property type="molecule type" value="Genomic_DNA"/>
</dbReference>
<keyword evidence="2" id="KW-1185">Reference proteome</keyword>